<feature type="non-terminal residue" evidence="1">
    <location>
        <position position="92"/>
    </location>
</feature>
<accession>A0A0G4MTX6</accession>
<organism evidence="1 2">
    <name type="scientific">Verticillium longisporum</name>
    <name type="common">Verticillium dahliae var. longisporum</name>
    <dbReference type="NCBI Taxonomy" id="100787"/>
    <lineage>
        <taxon>Eukaryota</taxon>
        <taxon>Fungi</taxon>
        <taxon>Dikarya</taxon>
        <taxon>Ascomycota</taxon>
        <taxon>Pezizomycotina</taxon>
        <taxon>Sordariomycetes</taxon>
        <taxon>Hypocreomycetidae</taxon>
        <taxon>Glomerellales</taxon>
        <taxon>Plectosphaerellaceae</taxon>
        <taxon>Verticillium</taxon>
    </lineage>
</organism>
<dbReference type="Proteomes" id="UP000044602">
    <property type="component" value="Unassembled WGS sequence"/>
</dbReference>
<protein>
    <submittedName>
        <fullName evidence="1">Uncharacterized protein</fullName>
    </submittedName>
</protein>
<keyword evidence="2" id="KW-1185">Reference proteome</keyword>
<evidence type="ECO:0000313" key="2">
    <source>
        <dbReference type="Proteomes" id="UP000044602"/>
    </source>
</evidence>
<dbReference type="AlphaFoldDB" id="A0A0G4MTX6"/>
<gene>
    <name evidence="1" type="ORF">BN1708_020352</name>
</gene>
<dbReference type="EMBL" id="CVQH01024940">
    <property type="protein sequence ID" value="CRK37718.1"/>
    <property type="molecule type" value="Genomic_DNA"/>
</dbReference>
<feature type="non-terminal residue" evidence="1">
    <location>
        <position position="1"/>
    </location>
</feature>
<sequence>RPDLGPTRLPPGEEVVHHWLLLWCHLWTRRHHPCRRLRSHLVRPRLWHCGWCCVQLCHQAQVPRWHRRGPRRFRRPRCRWHCRQPADRHLRC</sequence>
<reference evidence="1 2" key="1">
    <citation type="submission" date="2015-05" db="EMBL/GenBank/DDBJ databases">
        <authorList>
            <person name="Wang D.B."/>
            <person name="Wang M."/>
        </authorList>
    </citation>
    <scope>NUCLEOTIDE SEQUENCE [LARGE SCALE GENOMIC DNA]</scope>
    <source>
        <strain evidence="1">VL1</strain>
    </source>
</reference>
<evidence type="ECO:0000313" key="1">
    <source>
        <dbReference type="EMBL" id="CRK37718.1"/>
    </source>
</evidence>
<proteinExistence type="predicted"/>
<name>A0A0G4MTX6_VERLO</name>